<evidence type="ECO:0000313" key="3">
    <source>
        <dbReference type="Proteomes" id="UP000233458"/>
    </source>
</evidence>
<evidence type="ECO:0000313" key="1">
    <source>
        <dbReference type="EMBL" id="AUG53231.1"/>
    </source>
</evidence>
<evidence type="ECO:0000313" key="2">
    <source>
        <dbReference type="EMBL" id="PKR55253.1"/>
    </source>
</evidence>
<proteinExistence type="predicted"/>
<dbReference type="KEGG" id="thac:CSC3H3_11305"/>
<gene>
    <name evidence="2" type="ORF">COO20_03470</name>
    <name evidence="1" type="ORF">CSC3H3_11305</name>
</gene>
<reference evidence="2 4" key="1">
    <citation type="submission" date="2017-09" db="EMBL/GenBank/DDBJ databases">
        <title>Biodiversity and function of Thalassospira species in the particle-attached aromatic-hydrocarbon-degrading consortia from the surface seawater of the South China Sea.</title>
        <authorList>
            <person name="Dong C."/>
            <person name="Liu R."/>
            <person name="Shao Z."/>
        </authorList>
    </citation>
    <scope>NUCLEOTIDE SEQUENCE [LARGE SCALE GENOMIC DNA]</scope>
    <source>
        <strain evidence="2 4">CSC1P2</strain>
    </source>
</reference>
<accession>A0A2N3KXN2</accession>
<sequence length="99" mass="11184">MQMSEENQNFSPTAWTPARCVLWESLETEGRRELEAIVAKGSEIEIPKKFVAQYEAVKDKEKKVAISPMVLDCMRRIGWTDAVIESVYAPYSDEEVAAG</sequence>
<keyword evidence="3" id="KW-1185">Reference proteome</keyword>
<dbReference type="Proteomes" id="UP000233597">
    <property type="component" value="Unassembled WGS sequence"/>
</dbReference>
<evidence type="ECO:0000313" key="4">
    <source>
        <dbReference type="Proteomes" id="UP000233597"/>
    </source>
</evidence>
<dbReference type="EMBL" id="NWTK01000002">
    <property type="protein sequence ID" value="PKR55253.1"/>
    <property type="molecule type" value="Genomic_DNA"/>
</dbReference>
<dbReference type="AlphaFoldDB" id="A0A2N3KXN2"/>
<protein>
    <submittedName>
        <fullName evidence="2">Uncharacterized protein</fullName>
    </submittedName>
</protein>
<name>A0A2N3KXN2_9PROT</name>
<dbReference type="EMBL" id="CP024199">
    <property type="protein sequence ID" value="AUG53231.1"/>
    <property type="molecule type" value="Genomic_DNA"/>
</dbReference>
<dbReference type="Proteomes" id="UP000233458">
    <property type="component" value="Chromosome"/>
</dbReference>
<reference evidence="1 3" key="2">
    <citation type="submission" date="2017-10" db="EMBL/GenBank/DDBJ databases">
        <title>Biodiversity and function of Thalassospira species in the particle-attached aromatic-hydrocarbon-degrading consortia from the surface seawater of the China South Sea.</title>
        <authorList>
            <person name="Dong C."/>
            <person name="Liu R."/>
            <person name="Shao Z."/>
        </authorList>
    </citation>
    <scope>NUCLEOTIDE SEQUENCE [LARGE SCALE GENOMIC DNA]</scope>
    <source>
        <strain evidence="1 3">CSC3H3</strain>
    </source>
</reference>
<organism evidence="2 4">
    <name type="scientific">Thalassospira marina</name>
    <dbReference type="NCBI Taxonomy" id="2048283"/>
    <lineage>
        <taxon>Bacteria</taxon>
        <taxon>Pseudomonadati</taxon>
        <taxon>Pseudomonadota</taxon>
        <taxon>Alphaproteobacteria</taxon>
        <taxon>Rhodospirillales</taxon>
        <taxon>Thalassospiraceae</taxon>
        <taxon>Thalassospira</taxon>
    </lineage>
</organism>